<evidence type="ECO:0000256" key="2">
    <source>
        <dbReference type="ARBA" id="ARBA00022603"/>
    </source>
</evidence>
<dbReference type="EMBL" id="LDRB01000013">
    <property type="protein sequence ID" value="KTR41659.1"/>
    <property type="molecule type" value="Genomic_DNA"/>
</dbReference>
<dbReference type="NCBIfam" id="TIGR00675">
    <property type="entry name" value="dcm"/>
    <property type="match status" value="1"/>
</dbReference>
<proteinExistence type="inferred from homology"/>
<keyword evidence="4 6" id="KW-0949">S-adenosyl-L-methionine</keyword>
<keyword evidence="3 6" id="KW-0808">Transferase</keyword>
<comment type="caution">
    <text evidence="9">The sequence shown here is derived from an EMBL/GenBank/DDBJ whole genome shotgun (WGS) entry which is preliminary data.</text>
</comment>
<dbReference type="Gene3D" id="3.40.50.150">
    <property type="entry name" value="Vaccinia Virus protein VP39"/>
    <property type="match status" value="1"/>
</dbReference>
<dbReference type="SUPFAM" id="SSF53335">
    <property type="entry name" value="S-adenosyl-L-methionine-dependent methyltransferases"/>
    <property type="match status" value="1"/>
</dbReference>
<dbReference type="PRINTS" id="PR00105">
    <property type="entry name" value="C5METTRFRASE"/>
</dbReference>
<dbReference type="PROSITE" id="PS00095">
    <property type="entry name" value="C5_MTASE_2"/>
    <property type="match status" value="1"/>
</dbReference>
<evidence type="ECO:0000256" key="3">
    <source>
        <dbReference type="ARBA" id="ARBA00022679"/>
    </source>
</evidence>
<reference evidence="9 10" key="1">
    <citation type="journal article" date="2016" name="Front. Microbiol.">
        <title>Genomic Resource of Rice Seed Associated Bacteria.</title>
        <authorList>
            <person name="Midha S."/>
            <person name="Bansal K."/>
            <person name="Sharma S."/>
            <person name="Kumar N."/>
            <person name="Patil P.P."/>
            <person name="Chaudhry V."/>
            <person name="Patil P.B."/>
        </authorList>
    </citation>
    <scope>NUCLEOTIDE SEQUENCE [LARGE SCALE GENOMIC DNA]</scope>
    <source>
        <strain evidence="9 10">NS263</strain>
    </source>
</reference>
<dbReference type="PANTHER" id="PTHR10629:SF52">
    <property type="entry name" value="DNA (CYTOSINE-5)-METHYLTRANSFERASE 1"/>
    <property type="match status" value="1"/>
</dbReference>
<feature type="region of interest" description="Disordered" evidence="8">
    <location>
        <begin position="420"/>
        <end position="445"/>
    </location>
</feature>
<dbReference type="InterPro" id="IPR001525">
    <property type="entry name" value="C5_MeTfrase"/>
</dbReference>
<evidence type="ECO:0000256" key="1">
    <source>
        <dbReference type="ARBA" id="ARBA00011975"/>
    </source>
</evidence>
<evidence type="ECO:0000313" key="10">
    <source>
        <dbReference type="Proteomes" id="UP000078335"/>
    </source>
</evidence>
<organism evidence="9 10">
    <name type="scientific">Curtobacterium oceanosedimentum</name>
    <dbReference type="NCBI Taxonomy" id="465820"/>
    <lineage>
        <taxon>Bacteria</taxon>
        <taxon>Bacillati</taxon>
        <taxon>Actinomycetota</taxon>
        <taxon>Actinomycetes</taxon>
        <taxon>Micrococcales</taxon>
        <taxon>Microbacteriaceae</taxon>
        <taxon>Curtobacterium</taxon>
    </lineage>
</organism>
<sequence>MAADSNRSSTRPVAIDLFAGAGGLSLGFEMAGFDVVSAVEYDPVHAATHLFNFPDCDVLCRDVSMISGSDLRASAAAGWRRHNPEVEWDGVVDVIVGGPSCQGFSVMGKRDENDERNKLVEEFARLVVEVRPRAFVMENVPGILSPQYAAMLAGVLGRLRDAGYTLNDHAEPLDATAYGVPQRRKRVVIVGTLRGVEVLRPAATVTEAVTAGEALAGLPRIVGRSGADGELLELSDDQYDSYVAADNPYLRALAGGHLAHARPTAERVLSGCLATEHQSASIARFRDVAQGTTEPVSRAWRIARSAPVRTLRAGTGRERGAFSASRPLHPDEPRVITVREAARLHSFPDWFRFHATNWHAHRQIGNAVPPFLARAVATSVLAALDREVPSHVRPVGAGDPSLLALSPTSAATLFEAFRHEVPRPRRRPQPKTGFENEQGAQRTTA</sequence>
<name>A0ABR5S8L3_9MICO</name>
<keyword evidence="2 6" id="KW-0489">Methyltransferase</keyword>
<keyword evidence="5" id="KW-0680">Restriction system</keyword>
<evidence type="ECO:0000256" key="4">
    <source>
        <dbReference type="ARBA" id="ARBA00022691"/>
    </source>
</evidence>
<dbReference type="InterPro" id="IPR050390">
    <property type="entry name" value="C5-Methyltransferase"/>
</dbReference>
<evidence type="ECO:0000256" key="8">
    <source>
        <dbReference type="SAM" id="MobiDB-lite"/>
    </source>
</evidence>
<gene>
    <name evidence="9" type="ORF">NS263_04060</name>
</gene>
<protein>
    <recommendedName>
        <fullName evidence="1">DNA (cytosine-5-)-methyltransferase</fullName>
        <ecNumber evidence="1">2.1.1.37</ecNumber>
    </recommendedName>
</protein>
<evidence type="ECO:0000256" key="7">
    <source>
        <dbReference type="RuleBase" id="RU000416"/>
    </source>
</evidence>
<evidence type="ECO:0000313" key="9">
    <source>
        <dbReference type="EMBL" id="KTR41659.1"/>
    </source>
</evidence>
<dbReference type="RefSeq" id="WP_161968852.1">
    <property type="nucleotide sequence ID" value="NZ_LDRB01000013.1"/>
</dbReference>
<dbReference type="Proteomes" id="UP000078335">
    <property type="component" value="Unassembled WGS sequence"/>
</dbReference>
<dbReference type="PROSITE" id="PS51679">
    <property type="entry name" value="SAM_MT_C5"/>
    <property type="match status" value="1"/>
</dbReference>
<dbReference type="InterPro" id="IPR029063">
    <property type="entry name" value="SAM-dependent_MTases_sf"/>
</dbReference>
<accession>A0ABR5S8L3</accession>
<feature type="active site" evidence="6">
    <location>
        <position position="101"/>
    </location>
</feature>
<dbReference type="EC" id="2.1.1.37" evidence="1"/>
<dbReference type="PANTHER" id="PTHR10629">
    <property type="entry name" value="CYTOSINE-SPECIFIC METHYLTRANSFERASE"/>
    <property type="match status" value="1"/>
</dbReference>
<comment type="similarity">
    <text evidence="6 7">Belongs to the class I-like SAM-binding methyltransferase superfamily. C5-methyltransferase family.</text>
</comment>
<dbReference type="Pfam" id="PF00145">
    <property type="entry name" value="DNA_methylase"/>
    <property type="match status" value="1"/>
</dbReference>
<keyword evidence="10" id="KW-1185">Reference proteome</keyword>
<evidence type="ECO:0000256" key="5">
    <source>
        <dbReference type="ARBA" id="ARBA00022747"/>
    </source>
</evidence>
<dbReference type="Gene3D" id="3.90.120.10">
    <property type="entry name" value="DNA Methylase, subunit A, domain 2"/>
    <property type="match status" value="1"/>
</dbReference>
<dbReference type="InterPro" id="IPR031303">
    <property type="entry name" value="C5_meth_CS"/>
</dbReference>
<evidence type="ECO:0000256" key="6">
    <source>
        <dbReference type="PROSITE-ProRule" id="PRU01016"/>
    </source>
</evidence>